<name>A0A7R9U6Y5_9STRA</name>
<dbReference type="EMBL" id="HBEA01008194">
    <property type="protein sequence ID" value="CAD8256815.1"/>
    <property type="molecule type" value="Transcribed_RNA"/>
</dbReference>
<evidence type="ECO:0000313" key="1">
    <source>
        <dbReference type="EMBL" id="CAD8256815.1"/>
    </source>
</evidence>
<gene>
    <name evidence="1" type="ORF">PPYR1160_LOCUS6307</name>
</gene>
<proteinExistence type="predicted"/>
<organism evidence="1">
    <name type="scientific">Pinguiococcus pyrenoidosus</name>
    <dbReference type="NCBI Taxonomy" id="172671"/>
    <lineage>
        <taxon>Eukaryota</taxon>
        <taxon>Sar</taxon>
        <taxon>Stramenopiles</taxon>
        <taxon>Ochrophyta</taxon>
        <taxon>Pinguiophyceae</taxon>
        <taxon>Pinguiochrysidales</taxon>
        <taxon>Pinguiochrysidaceae</taxon>
        <taxon>Pinguiococcus</taxon>
    </lineage>
</organism>
<accession>A0A7R9U6Y5</accession>
<protein>
    <submittedName>
        <fullName evidence="1">Uncharacterized protein</fullName>
    </submittedName>
</protein>
<sequence length="308" mass="35334">MSRALRGGWRRLQGVRGLECLGARAVLRRMSNSPKGGEDTRGGMTLSEIFDYYNVFQQQVSEDVFAKDLGFFQNHLLFAKLLYSDDIRAIDWKDFVRGAKQAYSQVFKSMQSRDVVVHAVLHVSNSEETQEAAERSTSTPDNGETQEIVQLIAPEGVPPDGKFRRLQKMVGERVFDVVCRTLHFGAVVNRKIFESVDVEVRRCAVTDASRFSFMNRVEREMVFSSVRWIEPNKNLLEDFEAEMNRVEEEVWAKVDVLVESEEKMKITTFLENGETQESPFQATVRATYTFVACLKGPVPFEWQIMDMK</sequence>
<reference evidence="1" key="1">
    <citation type="submission" date="2021-01" db="EMBL/GenBank/DDBJ databases">
        <authorList>
            <person name="Corre E."/>
            <person name="Pelletier E."/>
            <person name="Niang G."/>
            <person name="Scheremetjew M."/>
            <person name="Finn R."/>
            <person name="Kale V."/>
            <person name="Holt S."/>
            <person name="Cochrane G."/>
            <person name="Meng A."/>
            <person name="Brown T."/>
            <person name="Cohen L."/>
        </authorList>
    </citation>
    <scope>NUCLEOTIDE SEQUENCE</scope>
    <source>
        <strain evidence="1">CCMP2078</strain>
    </source>
</reference>
<dbReference type="AlphaFoldDB" id="A0A7R9U6Y5"/>